<dbReference type="GeneTree" id="ENSGT00940000159195"/>
<keyword evidence="6" id="KW-1185">Reference proteome</keyword>
<dbReference type="InterPro" id="IPR001229">
    <property type="entry name" value="Jacalin-like_lectin_dom"/>
</dbReference>
<dbReference type="InterPro" id="IPR036404">
    <property type="entry name" value="Jacalin-like_lectin_dom_sf"/>
</dbReference>
<keyword evidence="2" id="KW-0430">Lectin</keyword>
<dbReference type="Ensembl" id="ENSCPBT00000020501.1">
    <property type="protein sequence ID" value="ENSCPBP00000017338.1"/>
    <property type="gene ID" value="ENSCPBG00000012704.1"/>
</dbReference>
<keyword evidence="1" id="KW-0732">Signal</keyword>
<dbReference type="GO" id="GO:0030246">
    <property type="term" value="F:carbohydrate binding"/>
    <property type="evidence" value="ECO:0007669"/>
    <property type="project" value="UniProtKB-KW"/>
</dbReference>
<protein>
    <recommendedName>
        <fullName evidence="4">Jacalin-type lectin domain-containing protein</fullName>
    </recommendedName>
</protein>
<evidence type="ECO:0000256" key="2">
    <source>
        <dbReference type="ARBA" id="ARBA00022734"/>
    </source>
</evidence>
<reference evidence="5" key="1">
    <citation type="submission" date="2025-08" db="UniProtKB">
        <authorList>
            <consortium name="Ensembl"/>
        </authorList>
    </citation>
    <scope>IDENTIFICATION</scope>
</reference>
<evidence type="ECO:0000259" key="4">
    <source>
        <dbReference type="PROSITE" id="PS51752"/>
    </source>
</evidence>
<dbReference type="PROSITE" id="PS51752">
    <property type="entry name" value="JACALIN_LECTIN"/>
    <property type="match status" value="1"/>
</dbReference>
<dbReference type="SMART" id="SM00915">
    <property type="entry name" value="Jacalin"/>
    <property type="match status" value="1"/>
</dbReference>
<dbReference type="Pfam" id="PF01419">
    <property type="entry name" value="Jacalin"/>
    <property type="match status" value="1"/>
</dbReference>
<dbReference type="AlphaFoldDB" id="A0A8C3P4K4"/>
<evidence type="ECO:0000313" key="6">
    <source>
        <dbReference type="Proteomes" id="UP000694380"/>
    </source>
</evidence>
<sequence length="283" mass="29434">MNGLKATNPGKFPPNCLCSQTFCRDPQPRCSSSFSSWRLAPASAEVGAKGGVLCRKGCEQGVTCAALGWETLRVGVGVLAPQSPCCPERRARGPRAPPLPQRGRVPAPGEGSPCAQPTPCISSLIYLPAGQDQAVAASFSGLYGGTGGDEFSQTNFEIVGPITGMKIWTGILTLHGIQVRYGNAWSSVNGAAWGTLVQMDLEPGESVVQVQGSYSYWVVTSLTFTTSLGRTFLFGNQSGGTFLALPPAPGSVLRAVSGRAGSYLYAIGFHWGASPAKGAPCST</sequence>
<organism evidence="5 6">
    <name type="scientific">Chrysemys picta bellii</name>
    <name type="common">Western painted turtle</name>
    <name type="synonym">Emys bellii</name>
    <dbReference type="NCBI Taxonomy" id="8478"/>
    <lineage>
        <taxon>Eukaryota</taxon>
        <taxon>Metazoa</taxon>
        <taxon>Chordata</taxon>
        <taxon>Craniata</taxon>
        <taxon>Vertebrata</taxon>
        <taxon>Euteleostomi</taxon>
        <taxon>Archelosauria</taxon>
        <taxon>Testudinata</taxon>
        <taxon>Testudines</taxon>
        <taxon>Cryptodira</taxon>
        <taxon>Durocryptodira</taxon>
        <taxon>Testudinoidea</taxon>
        <taxon>Emydidae</taxon>
        <taxon>Chrysemys</taxon>
    </lineage>
</organism>
<name>A0A8C3P4K4_CHRPI</name>
<dbReference type="PANTHER" id="PTHR33589:SF3">
    <property type="entry name" value="ZYMOGEN GRANULE MEMBRANE PROTEIN 16-LIKE"/>
    <property type="match status" value="1"/>
</dbReference>
<feature type="domain" description="Jacalin-type lectin" evidence="4">
    <location>
        <begin position="137"/>
        <end position="273"/>
    </location>
</feature>
<dbReference type="PANTHER" id="PTHR33589">
    <property type="entry name" value="OS11G0524900 PROTEIN"/>
    <property type="match status" value="1"/>
</dbReference>
<accession>A0A8C3P4K4</accession>
<reference evidence="5" key="2">
    <citation type="submission" date="2025-09" db="UniProtKB">
        <authorList>
            <consortium name="Ensembl"/>
        </authorList>
    </citation>
    <scope>IDENTIFICATION</scope>
</reference>
<dbReference type="Proteomes" id="UP000694380">
    <property type="component" value="Unplaced"/>
</dbReference>
<proteinExistence type="predicted"/>
<evidence type="ECO:0000256" key="3">
    <source>
        <dbReference type="SAM" id="MobiDB-lite"/>
    </source>
</evidence>
<dbReference type="Gene3D" id="2.100.10.30">
    <property type="entry name" value="Jacalin-like lectin domain"/>
    <property type="match status" value="1"/>
</dbReference>
<evidence type="ECO:0000256" key="1">
    <source>
        <dbReference type="ARBA" id="ARBA00022729"/>
    </source>
</evidence>
<evidence type="ECO:0000313" key="5">
    <source>
        <dbReference type="Ensembl" id="ENSCPBP00000017338.1"/>
    </source>
</evidence>
<dbReference type="SUPFAM" id="SSF51101">
    <property type="entry name" value="Mannose-binding lectins"/>
    <property type="match status" value="1"/>
</dbReference>
<dbReference type="InterPro" id="IPR052321">
    <property type="entry name" value="PolyBind_ProtTraffic"/>
</dbReference>
<feature type="region of interest" description="Disordered" evidence="3">
    <location>
        <begin position="89"/>
        <end position="113"/>
    </location>
</feature>